<proteinExistence type="predicted"/>
<keyword evidence="3" id="KW-1185">Reference proteome</keyword>
<sequence length="157" mass="17341">MQDHVGSRHIRQLDVLYKPMLVAGLSCGSMLVVGCSVTNPVQFRPPQLQYHSARTLARFQDSQYRCALSDGTVAALFRRCVAAIPVVVLPNQFGSAAISRSPLREASRDVGLQQNRGQAISSWWYRLQHIVSSSIAVISWHFIISGRRHISSAVPTA</sequence>
<protein>
    <submittedName>
        <fullName evidence="2">Uncharacterized protein</fullName>
    </submittedName>
</protein>
<keyword evidence="1" id="KW-0812">Transmembrane</keyword>
<gene>
    <name evidence="2" type="ORF">SEPMUDRAFT_152379</name>
</gene>
<keyword evidence="1" id="KW-0472">Membrane</keyword>
<dbReference type="HOGENOM" id="CLU_1679046_0_0_1"/>
<feature type="transmembrane region" description="Helical" evidence="1">
    <location>
        <begin position="21"/>
        <end position="41"/>
    </location>
</feature>
<reference evidence="2 3" key="1">
    <citation type="journal article" date="2012" name="PLoS Pathog.">
        <title>Diverse lifestyles and strategies of plant pathogenesis encoded in the genomes of eighteen Dothideomycetes fungi.</title>
        <authorList>
            <person name="Ohm R.A."/>
            <person name="Feau N."/>
            <person name="Henrissat B."/>
            <person name="Schoch C.L."/>
            <person name="Horwitz B.A."/>
            <person name="Barry K.W."/>
            <person name="Condon B.J."/>
            <person name="Copeland A.C."/>
            <person name="Dhillon B."/>
            <person name="Glaser F."/>
            <person name="Hesse C.N."/>
            <person name="Kosti I."/>
            <person name="LaButti K."/>
            <person name="Lindquist E.A."/>
            <person name="Lucas S."/>
            <person name="Salamov A.A."/>
            <person name="Bradshaw R.E."/>
            <person name="Ciuffetti L."/>
            <person name="Hamelin R.C."/>
            <person name="Kema G.H.J."/>
            <person name="Lawrence C."/>
            <person name="Scott J.A."/>
            <person name="Spatafora J.W."/>
            <person name="Turgeon B.G."/>
            <person name="de Wit P.J.G.M."/>
            <person name="Zhong S."/>
            <person name="Goodwin S.B."/>
            <person name="Grigoriev I.V."/>
        </authorList>
    </citation>
    <scope>NUCLEOTIDE SEQUENCE [LARGE SCALE GENOMIC DNA]</scope>
    <source>
        <strain evidence="2 3">SO2202</strain>
    </source>
</reference>
<keyword evidence="1" id="KW-1133">Transmembrane helix</keyword>
<dbReference type="GeneID" id="27904549"/>
<dbReference type="EMBL" id="KB456272">
    <property type="protein sequence ID" value="EMF08094.1"/>
    <property type="molecule type" value="Genomic_DNA"/>
</dbReference>
<dbReference type="AlphaFoldDB" id="M3ARI1"/>
<organism evidence="2 3">
    <name type="scientific">Sphaerulina musiva (strain SO2202)</name>
    <name type="common">Poplar stem canker fungus</name>
    <name type="synonym">Septoria musiva</name>
    <dbReference type="NCBI Taxonomy" id="692275"/>
    <lineage>
        <taxon>Eukaryota</taxon>
        <taxon>Fungi</taxon>
        <taxon>Dikarya</taxon>
        <taxon>Ascomycota</taxon>
        <taxon>Pezizomycotina</taxon>
        <taxon>Dothideomycetes</taxon>
        <taxon>Dothideomycetidae</taxon>
        <taxon>Mycosphaerellales</taxon>
        <taxon>Mycosphaerellaceae</taxon>
        <taxon>Sphaerulina</taxon>
    </lineage>
</organism>
<dbReference type="Proteomes" id="UP000016931">
    <property type="component" value="Unassembled WGS sequence"/>
</dbReference>
<name>M3ARI1_SPHMS</name>
<accession>M3ARI1</accession>
<evidence type="ECO:0000313" key="3">
    <source>
        <dbReference type="Proteomes" id="UP000016931"/>
    </source>
</evidence>
<evidence type="ECO:0000313" key="2">
    <source>
        <dbReference type="EMBL" id="EMF08094.1"/>
    </source>
</evidence>
<evidence type="ECO:0000256" key="1">
    <source>
        <dbReference type="SAM" id="Phobius"/>
    </source>
</evidence>
<dbReference type="RefSeq" id="XP_016756215.1">
    <property type="nucleotide sequence ID" value="XM_016907412.1"/>
</dbReference>